<reference evidence="2 3" key="1">
    <citation type="submission" date="2016-03" db="EMBL/GenBank/DDBJ databases">
        <title>Whole genome sequencing of Grifola frondosa 9006-11.</title>
        <authorList>
            <person name="Min B."/>
            <person name="Park H."/>
            <person name="Kim J.-G."/>
            <person name="Cho H."/>
            <person name="Oh Y.-L."/>
            <person name="Kong W.-S."/>
            <person name="Choi I.-G."/>
        </authorList>
    </citation>
    <scope>NUCLEOTIDE SEQUENCE [LARGE SCALE GENOMIC DNA]</scope>
    <source>
        <strain evidence="2 3">9006-11</strain>
    </source>
</reference>
<dbReference type="EMBL" id="LUGG01000015">
    <property type="protein sequence ID" value="OBZ69994.1"/>
    <property type="molecule type" value="Genomic_DNA"/>
</dbReference>
<protein>
    <submittedName>
        <fullName evidence="2">Uncharacterized protein</fullName>
    </submittedName>
</protein>
<evidence type="ECO:0000313" key="3">
    <source>
        <dbReference type="Proteomes" id="UP000092993"/>
    </source>
</evidence>
<sequence length="275" mass="29781">MAPSPAQGATREDGAARRFSQRTAPTTTDTATSKLDLFKKTRSKIDNLDKATAFLEKYQLIIPGEAPSHHALVTGLLHFASVLVDATLEKLAPTWKSLEATREDLEAQAISTHELVSQIQDTLAQTQDYHKAVSSGAANIATLAAMTPTVQHALPTTHASAIDREETRARQILIDGTGLVAEDGTRLSETILVAKAEAALRLMRGDDIEVPPTIKFTSATCLCNGGVIYEVTKAEDAICSEETTYKRRFLENFVRTSNNQIKGLQCDSGIPPDSF</sequence>
<dbReference type="OrthoDB" id="2800503at2759"/>
<proteinExistence type="predicted"/>
<keyword evidence="3" id="KW-1185">Reference proteome</keyword>
<gene>
    <name evidence="2" type="ORF">A0H81_10504</name>
</gene>
<dbReference type="Proteomes" id="UP000092993">
    <property type="component" value="Unassembled WGS sequence"/>
</dbReference>
<comment type="caution">
    <text evidence="2">The sequence shown here is derived from an EMBL/GenBank/DDBJ whole genome shotgun (WGS) entry which is preliminary data.</text>
</comment>
<name>A0A1C7M4H2_GRIFR</name>
<accession>A0A1C7M4H2</accession>
<evidence type="ECO:0000313" key="2">
    <source>
        <dbReference type="EMBL" id="OBZ69994.1"/>
    </source>
</evidence>
<organism evidence="2 3">
    <name type="scientific">Grifola frondosa</name>
    <name type="common">Maitake</name>
    <name type="synonym">Polyporus frondosus</name>
    <dbReference type="NCBI Taxonomy" id="5627"/>
    <lineage>
        <taxon>Eukaryota</taxon>
        <taxon>Fungi</taxon>
        <taxon>Dikarya</taxon>
        <taxon>Basidiomycota</taxon>
        <taxon>Agaricomycotina</taxon>
        <taxon>Agaricomycetes</taxon>
        <taxon>Polyporales</taxon>
        <taxon>Grifolaceae</taxon>
        <taxon>Grifola</taxon>
    </lineage>
</organism>
<evidence type="ECO:0000256" key="1">
    <source>
        <dbReference type="SAM" id="MobiDB-lite"/>
    </source>
</evidence>
<feature type="region of interest" description="Disordered" evidence="1">
    <location>
        <begin position="1"/>
        <end position="30"/>
    </location>
</feature>
<dbReference type="AlphaFoldDB" id="A0A1C7M4H2"/>